<evidence type="ECO:0008006" key="4">
    <source>
        <dbReference type="Google" id="ProtNLM"/>
    </source>
</evidence>
<dbReference type="AlphaFoldDB" id="A0AA39J4D0"/>
<gene>
    <name evidence="2" type="ORF">EV421DRAFT_1909618</name>
</gene>
<dbReference type="Pfam" id="PF18759">
    <property type="entry name" value="Plavaka"/>
    <property type="match status" value="1"/>
</dbReference>
<name>A0AA39J4D0_9AGAR</name>
<protein>
    <recommendedName>
        <fullName evidence="4">C2H2-type domain-containing protein</fullName>
    </recommendedName>
</protein>
<evidence type="ECO:0000313" key="2">
    <source>
        <dbReference type="EMBL" id="KAK0434113.1"/>
    </source>
</evidence>
<feature type="region of interest" description="Disordered" evidence="1">
    <location>
        <begin position="648"/>
        <end position="669"/>
    </location>
</feature>
<feature type="region of interest" description="Disordered" evidence="1">
    <location>
        <begin position="31"/>
        <end position="107"/>
    </location>
</feature>
<evidence type="ECO:0000256" key="1">
    <source>
        <dbReference type="SAM" id="MobiDB-lite"/>
    </source>
</evidence>
<dbReference type="InterPro" id="IPR041078">
    <property type="entry name" value="Plavaka"/>
</dbReference>
<proteinExistence type="predicted"/>
<dbReference type="Proteomes" id="UP001175226">
    <property type="component" value="Unassembled WGS sequence"/>
</dbReference>
<accession>A0AA39J4D0</accession>
<dbReference type="EMBL" id="JAUEPT010000074">
    <property type="protein sequence ID" value="KAK0434113.1"/>
    <property type="molecule type" value="Genomic_DNA"/>
</dbReference>
<reference evidence="2" key="1">
    <citation type="submission" date="2023-06" db="EMBL/GenBank/DDBJ databases">
        <authorList>
            <consortium name="Lawrence Berkeley National Laboratory"/>
            <person name="Ahrendt S."/>
            <person name="Sahu N."/>
            <person name="Indic B."/>
            <person name="Wong-Bajracharya J."/>
            <person name="Merenyi Z."/>
            <person name="Ke H.-M."/>
            <person name="Monk M."/>
            <person name="Kocsube S."/>
            <person name="Drula E."/>
            <person name="Lipzen A."/>
            <person name="Balint B."/>
            <person name="Henrissat B."/>
            <person name="Andreopoulos B."/>
            <person name="Martin F.M."/>
            <person name="Harder C.B."/>
            <person name="Rigling D."/>
            <person name="Ford K.L."/>
            <person name="Foster G.D."/>
            <person name="Pangilinan J."/>
            <person name="Papanicolaou A."/>
            <person name="Barry K."/>
            <person name="LaButti K."/>
            <person name="Viragh M."/>
            <person name="Koriabine M."/>
            <person name="Yan M."/>
            <person name="Riley R."/>
            <person name="Champramary S."/>
            <person name="Plett K.L."/>
            <person name="Tsai I.J."/>
            <person name="Slot J."/>
            <person name="Sipos G."/>
            <person name="Plett J."/>
            <person name="Nagy L.G."/>
            <person name="Grigoriev I.V."/>
        </authorList>
    </citation>
    <scope>NUCLEOTIDE SEQUENCE</scope>
    <source>
        <strain evidence="2">FPL87.14</strain>
    </source>
</reference>
<evidence type="ECO:0000313" key="3">
    <source>
        <dbReference type="Proteomes" id="UP001175226"/>
    </source>
</evidence>
<comment type="caution">
    <text evidence="2">The sequence shown here is derived from an EMBL/GenBank/DDBJ whole genome shotgun (WGS) entry which is preliminary data.</text>
</comment>
<sequence length="901" mass="102819">MNTLPCTFVFSGCAQRFRSTRGHTKHVRTFHSHTNIIQRPSLALSEEPEPQPVPDNEAPDRTSPPTSLPEQPSSPSHPQPRKIKNTHLTGVPCDENGTPLPPDAQPLPWTTLPNLLFRKDEMSTPNLNSLFLLWTSSSEEQGINPSPFGSDEEMHAFIDAIEVGDAPWQCLHAGFAAVGENEPSWKKTTYNVWYRNPNTVLQNMLDNPDFADGFDYLPYIHLDANGKRHWSDFFSGNFTWRQCEEIYAQDESTEGAMYCVIIVGSDKTTVSVATGHVEYHPLYISLGNLHNRIRCAHRGAVIPIGFLAIPKSDRRYDHDPAFRTFKWQLYHSSISAIFHPLKPAMEKPIIRRCPDGHFRRAIFGFGADIADYPEQVLLTGIVQNWCAQCDAFFNNLDSGTLRNHRTQDYTELLIRQFNSMQLWEEFGIDNDIVPFTNDFPQADIHEIITPDILHQLIKGTFKDHLVEWVGELLVLMIAAVPTFPELRQFPHGRCFKQWTGDDSKALMKVYLPALIGYVPARVLWCIRTFLDFCYIVRCQSLGEDDVMLLEQKVALFHLYREVFRDTGVCPTGFSLPCQHSMKHYPDLIRDFGAPNGLCSSITESRHITAVKKPWRRSNRHNALGQMLLTNQRLDKLTAQRANYVERGMAPPTHDTRVQEHDDSDDEGPVDEIVVGNVVLAHRRASFYPSEPHALGVHIQHPTLPALIGHFLRDQLSRSHADSGSAEDDLPIPDRISVFHSAVATFFAPSDMSGLHGMKRERICSTPSWRKKGPCRDCAYVVEDEEKEGFKGMSVVHVHLFFSFSFEGVSYPCALVEWFKKVSRKPDEDTGMWHVKYETHGRHDTRLVTVVHLNTFFHAAHLIPDYGDKAVPVEFSYEYSLNCFHIFYMNKYIDHHAFEMII</sequence>
<keyword evidence="3" id="KW-1185">Reference proteome</keyword>
<organism evidence="2 3">
    <name type="scientific">Armillaria borealis</name>
    <dbReference type="NCBI Taxonomy" id="47425"/>
    <lineage>
        <taxon>Eukaryota</taxon>
        <taxon>Fungi</taxon>
        <taxon>Dikarya</taxon>
        <taxon>Basidiomycota</taxon>
        <taxon>Agaricomycotina</taxon>
        <taxon>Agaricomycetes</taxon>
        <taxon>Agaricomycetidae</taxon>
        <taxon>Agaricales</taxon>
        <taxon>Marasmiineae</taxon>
        <taxon>Physalacriaceae</taxon>
        <taxon>Armillaria</taxon>
    </lineage>
</organism>